<dbReference type="RefSeq" id="WP_119660566.1">
    <property type="nucleotide sequence ID" value="NZ_QUAL01000143.1"/>
</dbReference>
<keyword evidence="9 17" id="KW-0547">Nucleotide-binding</keyword>
<keyword evidence="8 17" id="KW-0808">Transferase</keyword>
<evidence type="ECO:0000256" key="6">
    <source>
        <dbReference type="ARBA" id="ARBA00022490"/>
    </source>
</evidence>
<dbReference type="GO" id="GO:0005737">
    <property type="term" value="C:cytoplasm"/>
    <property type="evidence" value="ECO:0007669"/>
    <property type="project" value="UniProtKB-SubCell"/>
</dbReference>
<dbReference type="PANTHER" id="PTHR12213:SF0">
    <property type="entry name" value="CORRINOID ADENOSYLTRANSFERASE MMAB"/>
    <property type="match status" value="1"/>
</dbReference>
<keyword evidence="7 17" id="KW-0169">Cobalamin biosynthesis</keyword>
<reference evidence="19 20" key="1">
    <citation type="submission" date="2018-09" db="EMBL/GenBank/DDBJ databases">
        <title>Isolation, diversity and antifungal activity of actinobacteria from wheat.</title>
        <authorList>
            <person name="Han C."/>
        </authorList>
    </citation>
    <scope>NUCLEOTIDE SEQUENCE [LARGE SCALE GENOMIC DNA]</scope>
    <source>
        <strain evidence="19 20">NEAU-YY265</strain>
    </source>
</reference>
<keyword evidence="20" id="KW-1185">Reference proteome</keyword>
<evidence type="ECO:0000256" key="12">
    <source>
        <dbReference type="ARBA" id="ARBA00031529"/>
    </source>
</evidence>
<comment type="subcellular location">
    <subcellularLocation>
        <location evidence="1">Cytoplasm</location>
    </subcellularLocation>
</comment>
<comment type="caution">
    <text evidence="19">The sequence shown here is derived from an EMBL/GenBank/DDBJ whole genome shotgun (WGS) entry which is preliminary data.</text>
</comment>
<dbReference type="InterPro" id="IPR016030">
    <property type="entry name" value="CblAdoTrfase-like"/>
</dbReference>
<evidence type="ECO:0000256" key="10">
    <source>
        <dbReference type="ARBA" id="ARBA00022840"/>
    </source>
</evidence>
<evidence type="ECO:0000256" key="1">
    <source>
        <dbReference type="ARBA" id="ARBA00004496"/>
    </source>
</evidence>
<protein>
    <recommendedName>
        <fullName evidence="5 17">Corrinoid adenosyltransferase</fullName>
        <ecNumber evidence="4 17">2.5.1.17</ecNumber>
    </recommendedName>
    <alternativeName>
        <fullName evidence="12 17">Cob(II)alamin adenosyltransferase</fullName>
    </alternativeName>
    <alternativeName>
        <fullName evidence="14 17">Cob(II)yrinic acid a,c-diamide adenosyltransferase</fullName>
    </alternativeName>
    <alternativeName>
        <fullName evidence="13 17">Cobinamide/cobalamin adenosyltransferase</fullName>
    </alternativeName>
</protein>
<dbReference type="Pfam" id="PF01923">
    <property type="entry name" value="Cob_adeno_trans"/>
    <property type="match status" value="1"/>
</dbReference>
<name>A0A418KQ76_9ACTN</name>
<evidence type="ECO:0000256" key="3">
    <source>
        <dbReference type="ARBA" id="ARBA00007487"/>
    </source>
</evidence>
<dbReference type="AlphaFoldDB" id="A0A418KQ76"/>
<comment type="catalytic activity">
    <reaction evidence="16 17">
        <text>2 cob(II)alamin + reduced [electron-transfer flavoprotein] + 2 ATP = 2 adenosylcob(III)alamin + 2 triphosphate + oxidized [electron-transfer flavoprotein] + 3 H(+)</text>
        <dbReference type="Rhea" id="RHEA:28671"/>
        <dbReference type="Rhea" id="RHEA-COMP:10685"/>
        <dbReference type="Rhea" id="RHEA-COMP:10686"/>
        <dbReference type="ChEBI" id="CHEBI:15378"/>
        <dbReference type="ChEBI" id="CHEBI:16304"/>
        <dbReference type="ChEBI" id="CHEBI:18036"/>
        <dbReference type="ChEBI" id="CHEBI:18408"/>
        <dbReference type="ChEBI" id="CHEBI:30616"/>
        <dbReference type="ChEBI" id="CHEBI:57692"/>
        <dbReference type="ChEBI" id="CHEBI:58307"/>
        <dbReference type="EC" id="2.5.1.17"/>
    </reaction>
</comment>
<evidence type="ECO:0000256" key="5">
    <source>
        <dbReference type="ARBA" id="ARBA00020963"/>
    </source>
</evidence>
<evidence type="ECO:0000256" key="11">
    <source>
        <dbReference type="ARBA" id="ARBA00023244"/>
    </source>
</evidence>
<evidence type="ECO:0000256" key="15">
    <source>
        <dbReference type="ARBA" id="ARBA00048555"/>
    </source>
</evidence>
<gene>
    <name evidence="19" type="ORF">DY240_14485</name>
</gene>
<dbReference type="OrthoDB" id="9778896at2"/>
<dbReference type="Proteomes" id="UP000284057">
    <property type="component" value="Unassembled WGS sequence"/>
</dbReference>
<dbReference type="GO" id="GO:0009236">
    <property type="term" value="P:cobalamin biosynthetic process"/>
    <property type="evidence" value="ECO:0007669"/>
    <property type="project" value="UniProtKB-UniRule"/>
</dbReference>
<evidence type="ECO:0000256" key="13">
    <source>
        <dbReference type="ARBA" id="ARBA00033334"/>
    </source>
</evidence>
<sequence length="208" mass="22450">MVRLTRIYTRTGDDGTTGLGDFSRTRKTDPRLVAYADANEANAAIGVAVALERSGTGGGGLGPDVLAVLQRVQNDLFDVGADLCLPLRPSYEHEPLRVQAAWIDELEADCDRYNAEVPTLTSFILPGGTVTAAQLHVATTVVRRAERSAWRAVEQYGTGDDGGVNPLTATYLNRLSDLLFILARYANRAAGDVLWQPGGGRAEPPRRR</sequence>
<dbReference type="InterPro" id="IPR036451">
    <property type="entry name" value="CblAdoTrfase-like_sf"/>
</dbReference>
<dbReference type="NCBIfam" id="TIGR00636">
    <property type="entry name" value="PduO_Nterm"/>
    <property type="match status" value="1"/>
</dbReference>
<accession>A0A418KQ76</accession>
<comment type="catalytic activity">
    <reaction evidence="15 17">
        <text>2 cob(II)yrinate a,c diamide + reduced [electron-transfer flavoprotein] + 2 ATP = 2 adenosylcob(III)yrinate a,c-diamide + 2 triphosphate + oxidized [electron-transfer flavoprotein] + 3 H(+)</text>
        <dbReference type="Rhea" id="RHEA:11528"/>
        <dbReference type="Rhea" id="RHEA-COMP:10685"/>
        <dbReference type="Rhea" id="RHEA-COMP:10686"/>
        <dbReference type="ChEBI" id="CHEBI:15378"/>
        <dbReference type="ChEBI" id="CHEBI:18036"/>
        <dbReference type="ChEBI" id="CHEBI:30616"/>
        <dbReference type="ChEBI" id="CHEBI:57692"/>
        <dbReference type="ChEBI" id="CHEBI:58307"/>
        <dbReference type="ChEBI" id="CHEBI:58503"/>
        <dbReference type="ChEBI" id="CHEBI:58537"/>
        <dbReference type="EC" id="2.5.1.17"/>
    </reaction>
</comment>
<dbReference type="UniPathway" id="UPA00148">
    <property type="reaction ID" value="UER00233"/>
</dbReference>
<organism evidence="19 20">
    <name type="scientific">Jiangella rhizosphaerae</name>
    <dbReference type="NCBI Taxonomy" id="2293569"/>
    <lineage>
        <taxon>Bacteria</taxon>
        <taxon>Bacillati</taxon>
        <taxon>Actinomycetota</taxon>
        <taxon>Actinomycetes</taxon>
        <taxon>Jiangellales</taxon>
        <taxon>Jiangellaceae</taxon>
        <taxon>Jiangella</taxon>
    </lineage>
</organism>
<dbReference type="Gene3D" id="1.20.1200.10">
    <property type="entry name" value="Cobalamin adenosyltransferase-like"/>
    <property type="match status" value="1"/>
</dbReference>
<proteinExistence type="inferred from homology"/>
<keyword evidence="10 17" id="KW-0067">ATP-binding</keyword>
<dbReference type="FunFam" id="1.20.1200.10:FF:000003">
    <property type="entry name" value="ATP:cob(I)alamin adenosyltransferase"/>
    <property type="match status" value="1"/>
</dbReference>
<dbReference type="PANTHER" id="PTHR12213">
    <property type="entry name" value="CORRINOID ADENOSYLTRANSFERASE"/>
    <property type="match status" value="1"/>
</dbReference>
<dbReference type="SUPFAM" id="SSF89028">
    <property type="entry name" value="Cobalamin adenosyltransferase-like"/>
    <property type="match status" value="1"/>
</dbReference>
<evidence type="ECO:0000259" key="18">
    <source>
        <dbReference type="Pfam" id="PF01923"/>
    </source>
</evidence>
<comment type="pathway">
    <text evidence="2 17">Cofactor biosynthesis; adenosylcobalamin biosynthesis; adenosylcobalamin from cob(II)yrinate a,c-diamide: step 2/7.</text>
</comment>
<keyword evidence="6" id="KW-0963">Cytoplasm</keyword>
<dbReference type="EMBL" id="QUAL01000143">
    <property type="protein sequence ID" value="RIQ21869.1"/>
    <property type="molecule type" value="Genomic_DNA"/>
</dbReference>
<evidence type="ECO:0000313" key="20">
    <source>
        <dbReference type="Proteomes" id="UP000284057"/>
    </source>
</evidence>
<evidence type="ECO:0000313" key="19">
    <source>
        <dbReference type="EMBL" id="RIQ21869.1"/>
    </source>
</evidence>
<evidence type="ECO:0000256" key="17">
    <source>
        <dbReference type="RuleBase" id="RU366026"/>
    </source>
</evidence>
<feature type="domain" description="Cobalamin adenosyltransferase-like" evidence="18">
    <location>
        <begin position="7"/>
        <end position="186"/>
    </location>
</feature>
<comment type="similarity">
    <text evidence="3 17">Belongs to the Cob(I)alamin adenosyltransferase family.</text>
</comment>
<dbReference type="EC" id="2.5.1.17" evidence="4 17"/>
<dbReference type="GO" id="GO:0006779">
    <property type="term" value="P:porphyrin-containing compound biosynthetic process"/>
    <property type="evidence" value="ECO:0007669"/>
    <property type="project" value="UniProtKB-KW"/>
</dbReference>
<evidence type="ECO:0000256" key="7">
    <source>
        <dbReference type="ARBA" id="ARBA00022573"/>
    </source>
</evidence>
<evidence type="ECO:0000256" key="14">
    <source>
        <dbReference type="ARBA" id="ARBA00033354"/>
    </source>
</evidence>
<evidence type="ECO:0000256" key="8">
    <source>
        <dbReference type="ARBA" id="ARBA00022679"/>
    </source>
</evidence>
<evidence type="ECO:0000256" key="4">
    <source>
        <dbReference type="ARBA" id="ARBA00012454"/>
    </source>
</evidence>
<evidence type="ECO:0000256" key="9">
    <source>
        <dbReference type="ARBA" id="ARBA00022741"/>
    </source>
</evidence>
<evidence type="ECO:0000256" key="16">
    <source>
        <dbReference type="ARBA" id="ARBA00048692"/>
    </source>
</evidence>
<dbReference type="InterPro" id="IPR029499">
    <property type="entry name" value="PduO-typ"/>
</dbReference>
<dbReference type="GO" id="GO:0008817">
    <property type="term" value="F:corrinoid adenosyltransferase activity"/>
    <property type="evidence" value="ECO:0007669"/>
    <property type="project" value="UniProtKB-UniRule"/>
</dbReference>
<dbReference type="GO" id="GO:0005524">
    <property type="term" value="F:ATP binding"/>
    <property type="evidence" value="ECO:0007669"/>
    <property type="project" value="UniProtKB-UniRule"/>
</dbReference>
<keyword evidence="11" id="KW-0627">Porphyrin biosynthesis</keyword>
<evidence type="ECO:0000256" key="2">
    <source>
        <dbReference type="ARBA" id="ARBA00005121"/>
    </source>
</evidence>